<organism evidence="2 3">
    <name type="scientific">Kribbella deserti</name>
    <dbReference type="NCBI Taxonomy" id="1926257"/>
    <lineage>
        <taxon>Bacteria</taxon>
        <taxon>Bacillati</taxon>
        <taxon>Actinomycetota</taxon>
        <taxon>Actinomycetes</taxon>
        <taxon>Propionibacteriales</taxon>
        <taxon>Kribbellaceae</taxon>
        <taxon>Kribbella</taxon>
    </lineage>
</organism>
<protein>
    <submittedName>
        <fullName evidence="2">Methyltransferase</fullName>
    </submittedName>
</protein>
<evidence type="ECO:0000259" key="1">
    <source>
        <dbReference type="Pfam" id="PF08242"/>
    </source>
</evidence>
<sequence length="443" mass="47242">MRTEISLQAGDGTFHRLAADERPARVLALLERVGATRLSLPSGLLWQLCEEPAAPITDLAALRHISHHGPVPAPGAEARAAEVFGATIEHVPVAQTPLAEQMSAAAEAAVGPVDPDRVREFLTALDDAVLGSMLLTTDATDIDTAMSALNAPPRHRIVLERWLKALRENPGRSSDPQVVTAAWDRARAAWSGGLGSAAFVDYLRANADQLPALVSGEQQAALILFPEGRTDLADAVYRDTITARYLNTAVAAAVQALPRPLRVLEVGAGTGATTDAVIAAIGNAPTEYVFTDVSNFFLGIARERLGQHPWLRFGLFDIDQPAAGQPAVAAGGFDLIIAAGVLNNARNANDTVRELTGLLVPGGAMIITEPTREHYEILISQAFMMTETTDVRDSADEAMFLTREQWLDVLAGARAEVVAVLPAEDHALAPLGQRLFLARRHVS</sequence>
<dbReference type="Pfam" id="PF08242">
    <property type="entry name" value="Methyltransf_12"/>
    <property type="match status" value="1"/>
</dbReference>
<accession>A0ABV6QFM3</accession>
<dbReference type="PANTHER" id="PTHR42912:SF80">
    <property type="entry name" value="METHYLTRANSFERASE DOMAIN-CONTAINING PROTEIN"/>
    <property type="match status" value="1"/>
</dbReference>
<dbReference type="EMBL" id="JBHLTC010000005">
    <property type="protein sequence ID" value="MFC0623426.1"/>
    <property type="molecule type" value="Genomic_DNA"/>
</dbReference>
<keyword evidence="2" id="KW-0489">Methyltransferase</keyword>
<dbReference type="RefSeq" id="WP_380044125.1">
    <property type="nucleotide sequence ID" value="NZ_JBHLTC010000005.1"/>
</dbReference>
<dbReference type="GO" id="GO:0032259">
    <property type="term" value="P:methylation"/>
    <property type="evidence" value="ECO:0007669"/>
    <property type="project" value="UniProtKB-KW"/>
</dbReference>
<dbReference type="InterPro" id="IPR029063">
    <property type="entry name" value="SAM-dependent_MTases_sf"/>
</dbReference>
<evidence type="ECO:0000313" key="2">
    <source>
        <dbReference type="EMBL" id="MFC0623426.1"/>
    </source>
</evidence>
<proteinExistence type="predicted"/>
<dbReference type="Gene3D" id="3.40.50.150">
    <property type="entry name" value="Vaccinia Virus protein VP39"/>
    <property type="match status" value="1"/>
</dbReference>
<comment type="caution">
    <text evidence="2">The sequence shown here is derived from an EMBL/GenBank/DDBJ whole genome shotgun (WGS) entry which is preliminary data.</text>
</comment>
<dbReference type="InterPro" id="IPR013217">
    <property type="entry name" value="Methyltransf_12"/>
</dbReference>
<dbReference type="GO" id="GO:0008168">
    <property type="term" value="F:methyltransferase activity"/>
    <property type="evidence" value="ECO:0007669"/>
    <property type="project" value="UniProtKB-KW"/>
</dbReference>
<dbReference type="CDD" id="cd02440">
    <property type="entry name" value="AdoMet_MTases"/>
    <property type="match status" value="1"/>
</dbReference>
<feature type="domain" description="Methyltransferase type 12" evidence="1">
    <location>
        <begin position="264"/>
        <end position="364"/>
    </location>
</feature>
<dbReference type="Proteomes" id="UP001589890">
    <property type="component" value="Unassembled WGS sequence"/>
</dbReference>
<keyword evidence="3" id="KW-1185">Reference proteome</keyword>
<reference evidence="2 3" key="1">
    <citation type="submission" date="2024-09" db="EMBL/GenBank/DDBJ databases">
        <authorList>
            <person name="Sun Q."/>
            <person name="Mori K."/>
        </authorList>
    </citation>
    <scope>NUCLEOTIDE SEQUENCE [LARGE SCALE GENOMIC DNA]</scope>
    <source>
        <strain evidence="2 3">CGMCC 1.15906</strain>
    </source>
</reference>
<keyword evidence="2" id="KW-0808">Transferase</keyword>
<evidence type="ECO:0000313" key="3">
    <source>
        <dbReference type="Proteomes" id="UP001589890"/>
    </source>
</evidence>
<dbReference type="InterPro" id="IPR050508">
    <property type="entry name" value="Methyltransf_Superfamily"/>
</dbReference>
<gene>
    <name evidence="2" type="ORF">ACFFGN_05090</name>
</gene>
<dbReference type="PANTHER" id="PTHR42912">
    <property type="entry name" value="METHYLTRANSFERASE"/>
    <property type="match status" value="1"/>
</dbReference>
<dbReference type="SUPFAM" id="SSF53335">
    <property type="entry name" value="S-adenosyl-L-methionine-dependent methyltransferases"/>
    <property type="match status" value="1"/>
</dbReference>
<name>A0ABV6QFM3_9ACTN</name>